<gene>
    <name evidence="1" type="ORF">LCGC14_2513630</name>
</gene>
<reference evidence="1" key="1">
    <citation type="journal article" date="2015" name="Nature">
        <title>Complex archaea that bridge the gap between prokaryotes and eukaryotes.</title>
        <authorList>
            <person name="Spang A."/>
            <person name="Saw J.H."/>
            <person name="Jorgensen S.L."/>
            <person name="Zaremba-Niedzwiedzka K."/>
            <person name="Martijn J."/>
            <person name="Lind A.E."/>
            <person name="van Eijk R."/>
            <person name="Schleper C."/>
            <person name="Guy L."/>
            <person name="Ettema T.J."/>
        </authorList>
    </citation>
    <scope>NUCLEOTIDE SEQUENCE</scope>
</reference>
<dbReference type="EMBL" id="LAZR01040373">
    <property type="protein sequence ID" value="KKL14643.1"/>
    <property type="molecule type" value="Genomic_DNA"/>
</dbReference>
<proteinExistence type="predicted"/>
<evidence type="ECO:0000313" key="1">
    <source>
        <dbReference type="EMBL" id="KKL14643.1"/>
    </source>
</evidence>
<dbReference type="AlphaFoldDB" id="A0A0F9DRS6"/>
<protein>
    <submittedName>
        <fullName evidence="1">Uncharacterized protein</fullName>
    </submittedName>
</protein>
<accession>A0A0F9DRS6</accession>
<organism evidence="1">
    <name type="scientific">marine sediment metagenome</name>
    <dbReference type="NCBI Taxonomy" id="412755"/>
    <lineage>
        <taxon>unclassified sequences</taxon>
        <taxon>metagenomes</taxon>
        <taxon>ecological metagenomes</taxon>
    </lineage>
</organism>
<name>A0A0F9DRS6_9ZZZZ</name>
<feature type="non-terminal residue" evidence="1">
    <location>
        <position position="1"/>
    </location>
</feature>
<comment type="caution">
    <text evidence="1">The sequence shown here is derived from an EMBL/GenBank/DDBJ whole genome shotgun (WGS) entry which is preliminary data.</text>
</comment>
<sequence length="29" mass="2905">ATGLSSGEVSTSLTKLERKGLIETGVVTA</sequence>